<dbReference type="AlphaFoldDB" id="A0A238IXA4"/>
<evidence type="ECO:0000256" key="1">
    <source>
        <dbReference type="SAM" id="Phobius"/>
    </source>
</evidence>
<feature type="transmembrane region" description="Helical" evidence="1">
    <location>
        <begin position="14"/>
        <end position="36"/>
    </location>
</feature>
<dbReference type="EMBL" id="FXXQ01000002">
    <property type="protein sequence ID" value="SMX22683.1"/>
    <property type="molecule type" value="Genomic_DNA"/>
</dbReference>
<keyword evidence="1" id="KW-0472">Membrane</keyword>
<name>A0A238IXA4_9RHOB</name>
<dbReference type="RefSeq" id="WP_141138231.1">
    <property type="nucleotide sequence ID" value="NZ_FXXQ01000002.1"/>
</dbReference>
<sequence>MVETRSFPGFDSGMFGRVFSFLSNACFAALLVGVALPGSHRFVWPEAYGLVEVAPHVWTDRPERAGDYLGLVDAARVRVEEFFGDAAPRPVMVLCASRACARDFGIGGNGLSVADLAVMVAPGGLTLGTLSHEMMHARLHRSMGLRNLVRQPYPTWFDEGLATYVADHPRGGGAVTEASRARVREVTRFWQLRAVFDELGVGRTYGSAAAEVAEIDRRAGRAGLLELIARAEAGEPFLRVLEEVVGR</sequence>
<accession>A0A238IXA4</accession>
<dbReference type="OrthoDB" id="43895at2"/>
<evidence type="ECO:0008006" key="4">
    <source>
        <dbReference type="Google" id="ProtNLM"/>
    </source>
</evidence>
<evidence type="ECO:0000313" key="3">
    <source>
        <dbReference type="Proteomes" id="UP000201838"/>
    </source>
</evidence>
<reference evidence="2 3" key="1">
    <citation type="submission" date="2017-05" db="EMBL/GenBank/DDBJ databases">
        <authorList>
            <person name="Song R."/>
            <person name="Chenine A.L."/>
            <person name="Ruprecht R.M."/>
        </authorList>
    </citation>
    <scope>NUCLEOTIDE SEQUENCE [LARGE SCALE GENOMIC DNA]</scope>
    <source>
        <strain evidence="2 3">CECT 8489</strain>
    </source>
</reference>
<keyword evidence="1" id="KW-1133">Transmembrane helix</keyword>
<evidence type="ECO:0000313" key="2">
    <source>
        <dbReference type="EMBL" id="SMX22683.1"/>
    </source>
</evidence>
<dbReference type="Proteomes" id="UP000201838">
    <property type="component" value="Unassembled WGS sequence"/>
</dbReference>
<keyword evidence="3" id="KW-1185">Reference proteome</keyword>
<gene>
    <name evidence="2" type="ORF">BOA8489_00781</name>
</gene>
<keyword evidence="1" id="KW-0812">Transmembrane</keyword>
<proteinExistence type="predicted"/>
<protein>
    <recommendedName>
        <fullName evidence="4">Peptidase MA-like domain-containing protein</fullName>
    </recommendedName>
</protein>
<organism evidence="2 3">
    <name type="scientific">Boseongicola aestuarii</name>
    <dbReference type="NCBI Taxonomy" id="1470561"/>
    <lineage>
        <taxon>Bacteria</taxon>
        <taxon>Pseudomonadati</taxon>
        <taxon>Pseudomonadota</taxon>
        <taxon>Alphaproteobacteria</taxon>
        <taxon>Rhodobacterales</taxon>
        <taxon>Paracoccaceae</taxon>
        <taxon>Boseongicola</taxon>
    </lineage>
</organism>